<keyword evidence="1" id="KW-0472">Membrane</keyword>
<reference evidence="4" key="1">
    <citation type="journal article" date="2018" name="Nat. Microbiol.">
        <title>Leveraging single-cell genomics to expand the fungal tree of life.</title>
        <authorList>
            <person name="Ahrendt S.R."/>
            <person name="Quandt C.A."/>
            <person name="Ciobanu D."/>
            <person name="Clum A."/>
            <person name="Salamov A."/>
            <person name="Andreopoulos B."/>
            <person name="Cheng J.F."/>
            <person name="Woyke T."/>
            <person name="Pelin A."/>
            <person name="Henrissat B."/>
            <person name="Reynolds N.K."/>
            <person name="Benny G.L."/>
            <person name="Smith M.E."/>
            <person name="James T.Y."/>
            <person name="Grigoriev I.V."/>
        </authorList>
    </citation>
    <scope>NUCLEOTIDE SEQUENCE [LARGE SCALE GENOMIC DNA]</scope>
    <source>
        <strain evidence="4">CSF55</strain>
    </source>
</reference>
<proteinExistence type="predicted"/>
<dbReference type="EMBL" id="ML005846">
    <property type="protein sequence ID" value="RKP17427.1"/>
    <property type="molecule type" value="Genomic_DNA"/>
</dbReference>
<evidence type="ECO:0000256" key="2">
    <source>
        <dbReference type="SAM" id="SignalP"/>
    </source>
</evidence>
<dbReference type="AlphaFoldDB" id="A0A4P9YDK6"/>
<feature type="transmembrane region" description="Helical" evidence="1">
    <location>
        <begin position="226"/>
        <end position="250"/>
    </location>
</feature>
<organism evidence="3 4">
    <name type="scientific">Rozella allomycis (strain CSF55)</name>
    <dbReference type="NCBI Taxonomy" id="988480"/>
    <lineage>
        <taxon>Eukaryota</taxon>
        <taxon>Fungi</taxon>
        <taxon>Fungi incertae sedis</taxon>
        <taxon>Cryptomycota</taxon>
        <taxon>Cryptomycota incertae sedis</taxon>
        <taxon>Rozella</taxon>
    </lineage>
</organism>
<evidence type="ECO:0000313" key="3">
    <source>
        <dbReference type="EMBL" id="RKP17427.1"/>
    </source>
</evidence>
<feature type="signal peptide" evidence="2">
    <location>
        <begin position="1"/>
        <end position="18"/>
    </location>
</feature>
<gene>
    <name evidence="3" type="ORF">ROZALSC1DRAFT_30764</name>
</gene>
<name>A0A4P9YDK6_ROZAC</name>
<accession>A0A4P9YDK6</accession>
<sequence length="265" mass="29942">MFFRFFVLFAAFLLPSSCRKIDEFPNVFYGIQRNNDASDSQDKLTVVGDSVTYKVAFPKEYELNDLNFFYNNELVSVDANSIHQENGHKTFTFTAIVKEEPITFTFKDNVSRSAKPGIPLHVYSLSQLVASDSSSAVDNELSFSIKADCKTRKSIDGYWYIDGQRLENPSNFCGGIEYTFAEKVARGYHKKIQFARGDLLMDVLELHDARIDVDEIRDAFGTLGTWFIVGAVAVVLVIVVLVVCCCRVCCGRKSGDKIKRYHNKV</sequence>
<evidence type="ECO:0000256" key="1">
    <source>
        <dbReference type="SAM" id="Phobius"/>
    </source>
</evidence>
<evidence type="ECO:0000313" key="4">
    <source>
        <dbReference type="Proteomes" id="UP000281549"/>
    </source>
</evidence>
<dbReference type="Proteomes" id="UP000281549">
    <property type="component" value="Unassembled WGS sequence"/>
</dbReference>
<feature type="chain" id="PRO_5020745226" evidence="2">
    <location>
        <begin position="19"/>
        <end position="265"/>
    </location>
</feature>
<keyword evidence="2" id="KW-0732">Signal</keyword>
<protein>
    <submittedName>
        <fullName evidence="3">Uncharacterized protein</fullName>
    </submittedName>
</protein>
<keyword evidence="1" id="KW-0812">Transmembrane</keyword>
<keyword evidence="1" id="KW-1133">Transmembrane helix</keyword>